<organism evidence="1">
    <name type="scientific">Myoviridae sp. ct7CH26</name>
    <dbReference type="NCBI Taxonomy" id="2827604"/>
    <lineage>
        <taxon>Viruses</taxon>
        <taxon>Duplodnaviria</taxon>
        <taxon>Heunggongvirae</taxon>
        <taxon>Uroviricota</taxon>
        <taxon>Caudoviricetes</taxon>
    </lineage>
</organism>
<accession>A0A8S5RSK8</accession>
<reference evidence="1" key="1">
    <citation type="journal article" date="2021" name="Proc. Natl. Acad. Sci. U.S.A.">
        <title>A Catalog of Tens of Thousands of Viruses from Human Metagenomes Reveals Hidden Associations with Chronic Diseases.</title>
        <authorList>
            <person name="Tisza M.J."/>
            <person name="Buck C.B."/>
        </authorList>
    </citation>
    <scope>NUCLEOTIDE SEQUENCE</scope>
    <source>
        <strain evidence="1">Ct7CH26</strain>
    </source>
</reference>
<name>A0A8S5RSK8_9CAUD</name>
<proteinExistence type="predicted"/>
<evidence type="ECO:0000313" key="1">
    <source>
        <dbReference type="EMBL" id="DAE92463.1"/>
    </source>
</evidence>
<protein>
    <submittedName>
        <fullName evidence="1">Uncharacterized protein</fullName>
    </submittedName>
</protein>
<sequence>MRRRTPNPAVGLSSLANMGGRNGVIANRYARATSAYTRARQSAAQGLSVG</sequence>
<dbReference type="EMBL" id="BK057800">
    <property type="protein sequence ID" value="DAE92463.1"/>
    <property type="molecule type" value="Genomic_DNA"/>
</dbReference>